<dbReference type="EC" id="2.7.11.1" evidence="3"/>
<keyword evidence="5" id="KW-0723">Serine/threonine-protein kinase</keyword>
<dbReference type="InterPro" id="IPR011009">
    <property type="entry name" value="Kinase-like_dom_sf"/>
</dbReference>
<evidence type="ECO:0000256" key="15">
    <source>
        <dbReference type="SAM" id="MobiDB-lite"/>
    </source>
</evidence>
<evidence type="ECO:0000256" key="6">
    <source>
        <dbReference type="ARBA" id="ARBA00022553"/>
    </source>
</evidence>
<evidence type="ECO:0000256" key="5">
    <source>
        <dbReference type="ARBA" id="ARBA00022527"/>
    </source>
</evidence>
<feature type="compositionally biased region" description="Polar residues" evidence="15">
    <location>
        <begin position="818"/>
        <end position="833"/>
    </location>
</feature>
<feature type="domain" description="Protein kinase" evidence="16">
    <location>
        <begin position="11"/>
        <end position="273"/>
    </location>
</feature>
<keyword evidence="8" id="KW-0479">Metal-binding</keyword>
<comment type="catalytic activity">
    <reaction evidence="14">
        <text>L-seryl-[protein] + ATP = O-phospho-L-seryl-[protein] + ADP + H(+)</text>
        <dbReference type="Rhea" id="RHEA:17989"/>
        <dbReference type="Rhea" id="RHEA-COMP:9863"/>
        <dbReference type="Rhea" id="RHEA-COMP:11604"/>
        <dbReference type="ChEBI" id="CHEBI:15378"/>
        <dbReference type="ChEBI" id="CHEBI:29999"/>
        <dbReference type="ChEBI" id="CHEBI:30616"/>
        <dbReference type="ChEBI" id="CHEBI:83421"/>
        <dbReference type="ChEBI" id="CHEBI:456216"/>
        <dbReference type="EC" id="2.7.11.1"/>
    </reaction>
</comment>
<evidence type="ECO:0000256" key="10">
    <source>
        <dbReference type="ARBA" id="ARBA00022777"/>
    </source>
</evidence>
<feature type="compositionally biased region" description="Gly residues" evidence="15">
    <location>
        <begin position="834"/>
        <end position="846"/>
    </location>
</feature>
<dbReference type="GO" id="GO:0035556">
    <property type="term" value="P:intracellular signal transduction"/>
    <property type="evidence" value="ECO:0007669"/>
    <property type="project" value="TreeGrafter"/>
</dbReference>
<dbReference type="EMBL" id="VUJU01002096">
    <property type="protein sequence ID" value="KAF0762595.1"/>
    <property type="molecule type" value="Genomic_DNA"/>
</dbReference>
<keyword evidence="6" id="KW-0597">Phosphoprotein</keyword>
<keyword evidence="4" id="KW-0963">Cytoplasm</keyword>
<dbReference type="FunFam" id="3.30.200.20:FF:000003">
    <property type="entry name" value="Non-specific serine/threonine protein kinase"/>
    <property type="match status" value="1"/>
</dbReference>
<dbReference type="SUPFAM" id="SSF56112">
    <property type="entry name" value="Protein kinase-like (PK-like)"/>
    <property type="match status" value="1"/>
</dbReference>
<name>A0A6G0YXG3_APHCR</name>
<dbReference type="FunFam" id="1.10.510.10:FF:000154">
    <property type="entry name" value="Serine/threonine-protein kinase SIK2"/>
    <property type="match status" value="1"/>
</dbReference>
<reference evidence="17 18" key="1">
    <citation type="submission" date="2019-08" db="EMBL/GenBank/DDBJ databases">
        <title>Whole genome of Aphis craccivora.</title>
        <authorList>
            <person name="Voronova N.V."/>
            <person name="Shulinski R.S."/>
            <person name="Bandarenka Y.V."/>
            <person name="Zhorov D.G."/>
            <person name="Warner D."/>
        </authorList>
    </citation>
    <scope>NUCLEOTIDE SEQUENCE [LARGE SCALE GENOMIC DNA]</scope>
    <source>
        <strain evidence="17">180601</strain>
        <tissue evidence="17">Whole Body</tissue>
    </source>
</reference>
<feature type="region of interest" description="Disordered" evidence="15">
    <location>
        <begin position="808"/>
        <end position="854"/>
    </location>
</feature>
<accession>A0A6G0YXG3</accession>
<dbReference type="InterPro" id="IPR008271">
    <property type="entry name" value="Ser/Thr_kinase_AS"/>
</dbReference>
<dbReference type="InterPro" id="IPR057380">
    <property type="entry name" value="UBA_SIK1/2/3"/>
</dbReference>
<dbReference type="GO" id="GO:0005737">
    <property type="term" value="C:cytoplasm"/>
    <property type="evidence" value="ECO:0007669"/>
    <property type="project" value="UniProtKB-SubCell"/>
</dbReference>
<dbReference type="Proteomes" id="UP000478052">
    <property type="component" value="Unassembled WGS sequence"/>
</dbReference>
<keyword evidence="18" id="KW-1185">Reference proteome</keyword>
<evidence type="ECO:0000256" key="12">
    <source>
        <dbReference type="ARBA" id="ARBA00022842"/>
    </source>
</evidence>
<evidence type="ECO:0000313" key="17">
    <source>
        <dbReference type="EMBL" id="KAF0762595.1"/>
    </source>
</evidence>
<keyword evidence="10 17" id="KW-0418">Kinase</keyword>
<dbReference type="PROSITE" id="PS50011">
    <property type="entry name" value="PROTEIN_KINASE_DOM"/>
    <property type="match status" value="1"/>
</dbReference>
<keyword evidence="9" id="KW-0547">Nucleotide-binding</keyword>
<evidence type="ECO:0000256" key="9">
    <source>
        <dbReference type="ARBA" id="ARBA00022741"/>
    </source>
</evidence>
<feature type="region of interest" description="Disordered" evidence="15">
    <location>
        <begin position="434"/>
        <end position="453"/>
    </location>
</feature>
<dbReference type="GO" id="GO:0050321">
    <property type="term" value="F:tau-protein kinase activity"/>
    <property type="evidence" value="ECO:0007669"/>
    <property type="project" value="TreeGrafter"/>
</dbReference>
<dbReference type="SMART" id="SM00220">
    <property type="entry name" value="S_TKc"/>
    <property type="match status" value="1"/>
</dbReference>
<dbReference type="AlphaFoldDB" id="A0A6G0YXG3"/>
<keyword evidence="11" id="KW-0067">ATP-binding</keyword>
<evidence type="ECO:0000256" key="8">
    <source>
        <dbReference type="ARBA" id="ARBA00022723"/>
    </source>
</evidence>
<evidence type="ECO:0000313" key="18">
    <source>
        <dbReference type="Proteomes" id="UP000478052"/>
    </source>
</evidence>
<dbReference type="PANTHER" id="PTHR24346:SF74">
    <property type="entry name" value="PROTEIN KINASE DOMAIN-CONTAINING PROTEIN"/>
    <property type="match status" value="1"/>
</dbReference>
<gene>
    <name evidence="17" type="ORF">FWK35_00016141</name>
</gene>
<evidence type="ECO:0000256" key="13">
    <source>
        <dbReference type="ARBA" id="ARBA00047899"/>
    </source>
</evidence>
<evidence type="ECO:0000256" key="1">
    <source>
        <dbReference type="ARBA" id="ARBA00001946"/>
    </source>
</evidence>
<comment type="subcellular location">
    <subcellularLocation>
        <location evidence="2">Cytoplasm</location>
    </subcellularLocation>
</comment>
<dbReference type="InterPro" id="IPR000719">
    <property type="entry name" value="Prot_kinase_dom"/>
</dbReference>
<dbReference type="Gene3D" id="1.10.510.10">
    <property type="entry name" value="Transferase(Phosphotransferase) domain 1"/>
    <property type="match status" value="1"/>
</dbReference>
<dbReference type="Pfam" id="PF00069">
    <property type="entry name" value="Pkinase"/>
    <property type="match status" value="1"/>
</dbReference>
<dbReference type="GO" id="GO:0046872">
    <property type="term" value="F:metal ion binding"/>
    <property type="evidence" value="ECO:0007669"/>
    <property type="project" value="UniProtKB-KW"/>
</dbReference>
<comment type="caution">
    <text evidence="17">The sequence shown here is derived from an EMBL/GenBank/DDBJ whole genome shotgun (WGS) entry which is preliminary data.</text>
</comment>
<organism evidence="17 18">
    <name type="scientific">Aphis craccivora</name>
    <name type="common">Cowpea aphid</name>
    <dbReference type="NCBI Taxonomy" id="307492"/>
    <lineage>
        <taxon>Eukaryota</taxon>
        <taxon>Metazoa</taxon>
        <taxon>Ecdysozoa</taxon>
        <taxon>Arthropoda</taxon>
        <taxon>Hexapoda</taxon>
        <taxon>Insecta</taxon>
        <taxon>Pterygota</taxon>
        <taxon>Neoptera</taxon>
        <taxon>Paraneoptera</taxon>
        <taxon>Hemiptera</taxon>
        <taxon>Sternorrhyncha</taxon>
        <taxon>Aphidomorpha</taxon>
        <taxon>Aphidoidea</taxon>
        <taxon>Aphididae</taxon>
        <taxon>Aphidini</taxon>
        <taxon>Aphis</taxon>
        <taxon>Aphis</taxon>
    </lineage>
</organism>
<dbReference type="PANTHER" id="PTHR24346">
    <property type="entry name" value="MAP/MICROTUBULE AFFINITY-REGULATING KINASE"/>
    <property type="match status" value="1"/>
</dbReference>
<keyword evidence="12" id="KW-0460">Magnesium</keyword>
<keyword evidence="7" id="KW-0808">Transferase</keyword>
<dbReference type="OrthoDB" id="193931at2759"/>
<dbReference type="GO" id="GO:0005524">
    <property type="term" value="F:ATP binding"/>
    <property type="evidence" value="ECO:0007669"/>
    <property type="project" value="UniProtKB-KW"/>
</dbReference>
<evidence type="ECO:0000256" key="14">
    <source>
        <dbReference type="ARBA" id="ARBA00048679"/>
    </source>
</evidence>
<evidence type="ECO:0000256" key="4">
    <source>
        <dbReference type="ARBA" id="ARBA00022490"/>
    </source>
</evidence>
<dbReference type="GO" id="GO:0000226">
    <property type="term" value="P:microtubule cytoskeleton organization"/>
    <property type="evidence" value="ECO:0007669"/>
    <property type="project" value="TreeGrafter"/>
</dbReference>
<evidence type="ECO:0000256" key="3">
    <source>
        <dbReference type="ARBA" id="ARBA00012513"/>
    </source>
</evidence>
<dbReference type="PROSITE" id="PS00108">
    <property type="entry name" value="PROTEIN_KINASE_ST"/>
    <property type="match status" value="1"/>
</dbReference>
<comment type="catalytic activity">
    <reaction evidence="13">
        <text>L-threonyl-[protein] + ATP = O-phospho-L-threonyl-[protein] + ADP + H(+)</text>
        <dbReference type="Rhea" id="RHEA:46608"/>
        <dbReference type="Rhea" id="RHEA-COMP:11060"/>
        <dbReference type="Rhea" id="RHEA-COMP:11605"/>
        <dbReference type="ChEBI" id="CHEBI:15378"/>
        <dbReference type="ChEBI" id="CHEBI:30013"/>
        <dbReference type="ChEBI" id="CHEBI:30616"/>
        <dbReference type="ChEBI" id="CHEBI:61977"/>
        <dbReference type="ChEBI" id="CHEBI:456216"/>
        <dbReference type="EC" id="2.7.11.1"/>
    </reaction>
</comment>
<dbReference type="CDD" id="cd14338">
    <property type="entry name" value="UBA_SIK"/>
    <property type="match status" value="1"/>
</dbReference>
<dbReference type="Pfam" id="PF23312">
    <property type="entry name" value="UBA_SIK3"/>
    <property type="match status" value="1"/>
</dbReference>
<evidence type="ECO:0000256" key="2">
    <source>
        <dbReference type="ARBA" id="ARBA00004496"/>
    </source>
</evidence>
<feature type="region of interest" description="Disordered" evidence="15">
    <location>
        <begin position="725"/>
        <end position="744"/>
    </location>
</feature>
<comment type="cofactor">
    <cofactor evidence="1">
        <name>Mg(2+)</name>
        <dbReference type="ChEBI" id="CHEBI:18420"/>
    </cofactor>
</comment>
<sequence length="947" mass="104893">MDCKPDTIGFYTIDRRIGKGNFAEVRLATHRLVAIKMIDKRKLDAVNLEKVHREVDIMKQLDHPHIIKLYQVMESKDMIYIISEYASQGEIFDYIAKYGRMTEAAARKKFWQILSAVEYCHNRHVVHRDLKAENLLLDANMNIKIADFGFSNYFTPGEQLATWCGSPPYAAPEVFEGKKYYGPEIDVWSMGVVLYVLVCGALPFDGSTLHSLRDRVLSGRFRIPYFMSTGKLHTIYQHYIIQTFGCESLIRKMLILDPNKRYTVEQIKRHPWMLEEAPRLLPGTIAEMPAEPNDQVLRFMSSLDINTTRTRQSLRNRTYDHYAAIYYLLLEKLKQQQSQENSGHYLQDRRLSDKLFSYEQPQLFTGHSSPNKRASIDCPAAGHQYMQPDLWKQPKTSAAVHLNSGHTPSNRPRSYSQGRAVQHSVNLADLCKSPQQQHPPFRELPQLPKFKGCKPDNKVDMAPHDDGPKMCYHNRLDHMTTMAPQYSTSTDEGIETDLEDAAASSSPTQLHQSHRAGAYGPVAGVGGGPVIKSHSQNLADHLQCAANLQQYESDLQVSSLPSCANEMKYAADCTAICTAAAAAAAVAAANSCPPASWDRRASFLAHNHSSAGDGVRPRTADNMSPVSFREGRRASDGLMNHIDTAVMAAAVAAVANANGVQSSSPRSPLLQQQQQYNGGRLPIGGGGNGKLFQQECGGGVQKEHDTLKMLYQSCLPNDEQVASNRKQSAGSEYRCGKDVPPRSPSAAMAKRFNYTDGYALDKSGLQQQLLQQRLLQHKRTALHKQGAAASAAAFGQCGVTAADLAAANKRQHHAHRQPSLQYNNKTVQLSSPQHGGGGGDGHGHGGAMQFQSDGSWQSLPHTMATCQINDFDGQANWLSVPDPQHHWYCTSGQQYNFSKNYSQLSSTVNVPMGSSLLAANDVMWTSPRLQSLSENTISELGEQMESG</sequence>
<evidence type="ECO:0000256" key="11">
    <source>
        <dbReference type="ARBA" id="ARBA00022840"/>
    </source>
</evidence>
<proteinExistence type="predicted"/>
<evidence type="ECO:0000259" key="16">
    <source>
        <dbReference type="PROSITE" id="PS50011"/>
    </source>
</evidence>
<evidence type="ECO:0000256" key="7">
    <source>
        <dbReference type="ARBA" id="ARBA00022679"/>
    </source>
</evidence>
<protein>
    <recommendedName>
        <fullName evidence="3">non-specific serine/threonine protein kinase</fullName>
        <ecNumber evidence="3">2.7.11.1</ecNumber>
    </recommendedName>
</protein>